<protein>
    <submittedName>
        <fullName evidence="1">Uncharacterized protein</fullName>
    </submittedName>
</protein>
<keyword evidence="2" id="KW-1185">Reference proteome</keyword>
<organism evidence="1 2">
    <name type="scientific">Fusarium beomiforme</name>
    <dbReference type="NCBI Taxonomy" id="44412"/>
    <lineage>
        <taxon>Eukaryota</taxon>
        <taxon>Fungi</taxon>
        <taxon>Dikarya</taxon>
        <taxon>Ascomycota</taxon>
        <taxon>Pezizomycotina</taxon>
        <taxon>Sordariomycetes</taxon>
        <taxon>Hypocreomycetidae</taxon>
        <taxon>Hypocreales</taxon>
        <taxon>Nectriaceae</taxon>
        <taxon>Fusarium</taxon>
        <taxon>Fusarium burgessii species complex</taxon>
    </lineage>
</organism>
<evidence type="ECO:0000313" key="2">
    <source>
        <dbReference type="Proteomes" id="UP000730481"/>
    </source>
</evidence>
<name>A0A9P5AMG3_9HYPO</name>
<proteinExistence type="predicted"/>
<reference evidence="1" key="2">
    <citation type="submission" date="2020-02" db="EMBL/GenBank/DDBJ databases">
        <title>Identification and distribution of gene clusters putatively required for synthesis of sphingolipid metabolism inhibitors in phylogenetically diverse species of the filamentous fungus Fusarium.</title>
        <authorList>
            <person name="Kim H.-S."/>
            <person name="Busman M."/>
            <person name="Brown D.W."/>
            <person name="Divon H."/>
            <person name="Uhlig S."/>
            <person name="Proctor R.H."/>
        </authorList>
    </citation>
    <scope>NUCLEOTIDE SEQUENCE</scope>
    <source>
        <strain evidence="1">NRRL 25174</strain>
    </source>
</reference>
<comment type="caution">
    <text evidence="1">The sequence shown here is derived from an EMBL/GenBank/DDBJ whole genome shotgun (WGS) entry which is preliminary data.</text>
</comment>
<evidence type="ECO:0000313" key="1">
    <source>
        <dbReference type="EMBL" id="KAF4341435.1"/>
    </source>
</evidence>
<dbReference type="EMBL" id="PVQB02000193">
    <property type="protein sequence ID" value="KAF4341435.1"/>
    <property type="molecule type" value="Genomic_DNA"/>
</dbReference>
<dbReference type="OrthoDB" id="5035669at2759"/>
<accession>A0A9P5AMG3</accession>
<dbReference type="AlphaFoldDB" id="A0A9P5AMG3"/>
<dbReference type="Proteomes" id="UP000730481">
    <property type="component" value="Unassembled WGS sequence"/>
</dbReference>
<sequence>MHVDGTLDSRTIWVNSGPVVRRQKVWNAHLGGFLASLTMFHSWGINTDKVARCFVPEALWVPVYETMANRLYNQDIIKLHRDGSLVTALTKKESIIFETVLLILEYDYCLAYFVAQDATLSVVRTKLQLAAIVKAGMMELFDWSGEGMQDASTDTWERLASMCRGFSKPLAKHGAMWMALGLWKHAAQLTNDFKAVQDYPYMFLPALGLNCNVESCRQARELWSQLAAALDSLTGSSTCSMYQDSRSEVASLSSDQCHGIESSLFMAYLSQLTIGVRQQDRWVWTDLASRMEIVSRHQWMNAIVDYDKICSERGKDEDPDCMFAIYHGIRREKQEVTCLDWTMIPYRIVAEWQEVQLDGRNDNRLNLESILRNTNGPVGNFDKL</sequence>
<reference evidence="1" key="1">
    <citation type="journal article" date="2017" name="Mycologia">
        <title>Fusarium algeriense, sp. nov., a novel toxigenic crown rot pathogen of durum wheat from Algeria is nested in the Fusarium burgessii species complex.</title>
        <authorList>
            <person name="Laraba I."/>
            <person name="Keddad A."/>
            <person name="Boureghda H."/>
            <person name="Abdallah N."/>
            <person name="Vaughan M.M."/>
            <person name="Proctor R.H."/>
            <person name="Busman M."/>
            <person name="O'Donnell K."/>
        </authorList>
    </citation>
    <scope>NUCLEOTIDE SEQUENCE</scope>
    <source>
        <strain evidence="1">NRRL 25174</strain>
    </source>
</reference>
<gene>
    <name evidence="1" type="ORF">FBEOM_4596</name>
</gene>